<name>A0A4Y2ENR5_ARAVE</name>
<sequence length="109" mass="11890">MPEALGEVRHALKTGDARSPGVILSRLSGANGVERKNVYESRDPSHTLPASILILRQATLPSPPHPSPESMIQEEIGKFLPNRVLSNFSDRAEAARDCHRNIPEDEVSG</sequence>
<keyword evidence="2" id="KW-1185">Reference proteome</keyword>
<gene>
    <name evidence="1" type="ORF">AVEN_167444_1</name>
</gene>
<evidence type="ECO:0000313" key="1">
    <source>
        <dbReference type="EMBL" id="GBM29969.1"/>
    </source>
</evidence>
<evidence type="ECO:0000313" key="2">
    <source>
        <dbReference type="Proteomes" id="UP000499080"/>
    </source>
</evidence>
<dbReference type="EMBL" id="BGPR01000649">
    <property type="protein sequence ID" value="GBM29969.1"/>
    <property type="molecule type" value="Genomic_DNA"/>
</dbReference>
<dbReference type="Proteomes" id="UP000499080">
    <property type="component" value="Unassembled WGS sequence"/>
</dbReference>
<organism evidence="1 2">
    <name type="scientific">Araneus ventricosus</name>
    <name type="common">Orbweaver spider</name>
    <name type="synonym">Epeira ventricosa</name>
    <dbReference type="NCBI Taxonomy" id="182803"/>
    <lineage>
        <taxon>Eukaryota</taxon>
        <taxon>Metazoa</taxon>
        <taxon>Ecdysozoa</taxon>
        <taxon>Arthropoda</taxon>
        <taxon>Chelicerata</taxon>
        <taxon>Arachnida</taxon>
        <taxon>Araneae</taxon>
        <taxon>Araneomorphae</taxon>
        <taxon>Entelegynae</taxon>
        <taxon>Araneoidea</taxon>
        <taxon>Araneidae</taxon>
        <taxon>Araneus</taxon>
    </lineage>
</organism>
<dbReference type="AlphaFoldDB" id="A0A4Y2ENR5"/>
<reference evidence="1 2" key="1">
    <citation type="journal article" date="2019" name="Sci. Rep.">
        <title>Orb-weaving spider Araneus ventricosus genome elucidates the spidroin gene catalogue.</title>
        <authorList>
            <person name="Kono N."/>
            <person name="Nakamura H."/>
            <person name="Ohtoshi R."/>
            <person name="Moran D.A.P."/>
            <person name="Shinohara A."/>
            <person name="Yoshida Y."/>
            <person name="Fujiwara M."/>
            <person name="Mori M."/>
            <person name="Tomita M."/>
            <person name="Arakawa K."/>
        </authorList>
    </citation>
    <scope>NUCLEOTIDE SEQUENCE [LARGE SCALE GENOMIC DNA]</scope>
</reference>
<accession>A0A4Y2ENR5</accession>
<protein>
    <submittedName>
        <fullName evidence="1">Uncharacterized protein</fullName>
    </submittedName>
</protein>
<dbReference type="OrthoDB" id="6434634at2759"/>
<proteinExistence type="predicted"/>
<comment type="caution">
    <text evidence="1">The sequence shown here is derived from an EMBL/GenBank/DDBJ whole genome shotgun (WGS) entry which is preliminary data.</text>
</comment>